<comment type="caution">
    <text evidence="3">The sequence shown here is derived from an EMBL/GenBank/DDBJ whole genome shotgun (WGS) entry which is preliminary data.</text>
</comment>
<evidence type="ECO:0000313" key="3">
    <source>
        <dbReference type="EMBL" id="NUC75018.1"/>
    </source>
</evidence>
<keyword evidence="4" id="KW-1185">Reference proteome</keyword>
<protein>
    <submittedName>
        <fullName evidence="3">Transposase</fullName>
    </submittedName>
</protein>
<evidence type="ECO:0000259" key="2">
    <source>
        <dbReference type="Pfam" id="PF01609"/>
    </source>
</evidence>
<dbReference type="Pfam" id="PF01609">
    <property type="entry name" value="DDE_Tnp_1"/>
    <property type="match status" value="1"/>
</dbReference>
<dbReference type="RefSeq" id="WP_174682856.1">
    <property type="nucleotide sequence ID" value="NZ_JABUQZ010000003.1"/>
</dbReference>
<reference evidence="3 4" key="1">
    <citation type="submission" date="2020-06" db="EMBL/GenBank/DDBJ databases">
        <title>Haloterrigena sp. nov., an extremely halophilic archaeon isolated from a saline sediment.</title>
        <authorList>
            <person name="Liu B.-B."/>
        </authorList>
    </citation>
    <scope>NUCLEOTIDE SEQUENCE [LARGE SCALE GENOMIC DNA]</scope>
    <source>
        <strain evidence="3 4">SYSU A558-1</strain>
    </source>
</reference>
<dbReference type="InterPro" id="IPR002559">
    <property type="entry name" value="Transposase_11"/>
</dbReference>
<name>A0ABX2LKS0_9EURY</name>
<feature type="domain" description="Transposase IS4-like" evidence="2">
    <location>
        <begin position="314"/>
        <end position="515"/>
    </location>
</feature>
<feature type="region of interest" description="Disordered" evidence="1">
    <location>
        <begin position="1"/>
        <end position="26"/>
    </location>
</feature>
<dbReference type="EMBL" id="JABUQZ010000003">
    <property type="protein sequence ID" value="NUC75018.1"/>
    <property type="molecule type" value="Genomic_DNA"/>
</dbReference>
<dbReference type="Proteomes" id="UP001016761">
    <property type="component" value="Unassembled WGS sequence"/>
</dbReference>
<sequence>MSGSVPVIESAYDERPTKPPRGDGTDGELILAGIIDKHSGPIVREEDQYEGRGDEHAQTVAQAHVYRLLTGRSYHELELHLKNSPRVRHYLGLDGVLDHTSFSRSWNKQFSEGTRAFLREYCTWIQDELRKLGVAEVEPFLPGDEPDHDEPLPEIPDGEIAESIEHVRDIMLGTTDFDRGPNTSYDAGEILDVGLDASRERAEFNAVLEENGHDPALKTVMNAIKNRSGSEWQDAFETINDRVLNAAKGAGMLDRPVEGYLDITIIPFYPQNSDRPDKARGNANKRGTMHGFHFATLVAHDQEHDKDLAVAVTSYTPEMKPYDLVKDLVGQAQEHCSLKSLSLDSDFATARIVQFLKNENITCTTRLKRRGERIQGVLASMTGEYDDFDNYRLKSSENNLNVPVRVVAEPDWDNADEETLQREIENNQHTFDEYGDSETHIPDVEDIPKEMWECRRPYATTQDEMSAEKTVRRYKMRWRVENSYADKKRALLGKTQSRDHGVRVFLFWLTTVLYNGWMLTRAFLRMDYPNHAPRDRPPVTLRQFIKDIVQIEFG</sequence>
<organism evidence="3 4">
    <name type="scientific">Haloterrigena gelatinilytica</name>
    <dbReference type="NCBI Taxonomy" id="2741724"/>
    <lineage>
        <taxon>Archaea</taxon>
        <taxon>Methanobacteriati</taxon>
        <taxon>Methanobacteriota</taxon>
        <taxon>Stenosarchaea group</taxon>
        <taxon>Halobacteria</taxon>
        <taxon>Halobacteriales</taxon>
        <taxon>Natrialbaceae</taxon>
        <taxon>Haloterrigena</taxon>
    </lineage>
</organism>
<proteinExistence type="predicted"/>
<evidence type="ECO:0000313" key="4">
    <source>
        <dbReference type="Proteomes" id="UP001016761"/>
    </source>
</evidence>
<accession>A0ABX2LKS0</accession>
<gene>
    <name evidence="3" type="ORF">HTZ84_22395</name>
</gene>
<evidence type="ECO:0000256" key="1">
    <source>
        <dbReference type="SAM" id="MobiDB-lite"/>
    </source>
</evidence>
<feature type="compositionally biased region" description="Basic and acidic residues" evidence="1">
    <location>
        <begin position="12"/>
        <end position="24"/>
    </location>
</feature>